<gene>
    <name evidence="1" type="ORF">KDH_58730</name>
</gene>
<comment type="caution">
    <text evidence="1">The sequence shown here is derived from an EMBL/GenBank/DDBJ whole genome shotgun (WGS) entry which is preliminary data.</text>
</comment>
<evidence type="ECO:0000313" key="2">
    <source>
        <dbReference type="Proteomes" id="UP001344906"/>
    </source>
</evidence>
<dbReference type="Proteomes" id="UP001344906">
    <property type="component" value="Unassembled WGS sequence"/>
</dbReference>
<reference evidence="1 2" key="1">
    <citation type="submission" date="2023-02" db="EMBL/GenBank/DDBJ databases">
        <title>Dictyobacter halimunensis sp. nov., a new member of the class Ktedonobacteria from forest soil in a geothermal area.</title>
        <authorList>
            <person name="Rachmania M.K."/>
            <person name="Ningsih F."/>
            <person name="Sakai Y."/>
            <person name="Yabe S."/>
            <person name="Yokota A."/>
            <person name="Sjamsuridzal W."/>
        </authorList>
    </citation>
    <scope>NUCLEOTIDE SEQUENCE [LARGE SCALE GENOMIC DNA]</scope>
    <source>
        <strain evidence="1 2">S3.2.2.5</strain>
    </source>
</reference>
<proteinExistence type="predicted"/>
<name>A0ABQ6FXM8_9CHLR</name>
<evidence type="ECO:0000313" key="1">
    <source>
        <dbReference type="EMBL" id="GLV59045.1"/>
    </source>
</evidence>
<protein>
    <submittedName>
        <fullName evidence="1">Uncharacterized protein</fullName>
    </submittedName>
</protein>
<organism evidence="1 2">
    <name type="scientific">Dictyobacter halimunensis</name>
    <dbReference type="NCBI Taxonomy" id="3026934"/>
    <lineage>
        <taxon>Bacteria</taxon>
        <taxon>Bacillati</taxon>
        <taxon>Chloroflexota</taxon>
        <taxon>Ktedonobacteria</taxon>
        <taxon>Ktedonobacterales</taxon>
        <taxon>Dictyobacteraceae</taxon>
        <taxon>Dictyobacter</taxon>
    </lineage>
</organism>
<dbReference type="EMBL" id="BSRI01000002">
    <property type="protein sequence ID" value="GLV59045.1"/>
    <property type="molecule type" value="Genomic_DNA"/>
</dbReference>
<sequence>MVIIVVMVMVLIIVAIFINHDHRAPIIKHDLCIIVNIDNLGLIITITIHASKINRALRILSAI</sequence>
<accession>A0ABQ6FXM8</accession>
<keyword evidence="2" id="KW-1185">Reference proteome</keyword>